<dbReference type="PROSITE" id="PS00181">
    <property type="entry name" value="GLNA_ATP"/>
    <property type="match status" value="1"/>
</dbReference>
<evidence type="ECO:0000256" key="2">
    <source>
        <dbReference type="RuleBase" id="RU000384"/>
    </source>
</evidence>
<organism evidence="6 7">
    <name type="scientific">Sphingobacterium psychroaquaticum</name>
    <dbReference type="NCBI Taxonomy" id="561061"/>
    <lineage>
        <taxon>Bacteria</taxon>
        <taxon>Pseudomonadati</taxon>
        <taxon>Bacteroidota</taxon>
        <taxon>Sphingobacteriia</taxon>
        <taxon>Sphingobacteriales</taxon>
        <taxon>Sphingobacteriaceae</taxon>
        <taxon>Sphingobacterium</taxon>
    </lineage>
</organism>
<dbReference type="AlphaFoldDB" id="A0A1X7JTB1"/>
<dbReference type="SMART" id="SM01230">
    <property type="entry name" value="Gln-synt_C"/>
    <property type="match status" value="1"/>
</dbReference>
<comment type="similarity">
    <text evidence="1 2">Belongs to the glutamine synthetase family.</text>
</comment>
<evidence type="ECO:0000259" key="5">
    <source>
        <dbReference type="PROSITE" id="PS51987"/>
    </source>
</evidence>
<feature type="domain" description="GS catalytic" evidence="5">
    <location>
        <begin position="240"/>
        <end position="667"/>
    </location>
</feature>
<dbReference type="GO" id="GO:0004356">
    <property type="term" value="F:glutamine synthetase activity"/>
    <property type="evidence" value="ECO:0007669"/>
    <property type="project" value="InterPro"/>
</dbReference>
<dbReference type="InterPro" id="IPR052725">
    <property type="entry name" value="GS_Type-3"/>
</dbReference>
<dbReference type="InterPro" id="IPR027303">
    <property type="entry name" value="Gln_synth_gly_rich_site"/>
</dbReference>
<dbReference type="InterPro" id="IPR014746">
    <property type="entry name" value="Gln_synth/guanido_kin_cat_dom"/>
</dbReference>
<dbReference type="Pfam" id="PF12437">
    <property type="entry name" value="GSIII_N"/>
    <property type="match status" value="1"/>
</dbReference>
<evidence type="ECO:0000256" key="3">
    <source>
        <dbReference type="SAM" id="Phobius"/>
    </source>
</evidence>
<dbReference type="STRING" id="561061.SAMN05660862_2160"/>
<dbReference type="SUPFAM" id="SSF55931">
    <property type="entry name" value="Glutamine synthetase/guanido kinase"/>
    <property type="match status" value="1"/>
</dbReference>
<dbReference type="Pfam" id="PF18318">
    <property type="entry name" value="Gln-synt_C-ter"/>
    <property type="match status" value="1"/>
</dbReference>
<evidence type="ECO:0000256" key="1">
    <source>
        <dbReference type="PROSITE-ProRule" id="PRU01330"/>
    </source>
</evidence>
<evidence type="ECO:0000259" key="4">
    <source>
        <dbReference type="PROSITE" id="PS51986"/>
    </source>
</evidence>
<gene>
    <name evidence="6" type="ORF">SAMN05660862_2160</name>
</gene>
<dbReference type="InterPro" id="IPR040577">
    <property type="entry name" value="Gln-synt_C"/>
</dbReference>
<keyword evidence="7" id="KW-1185">Reference proteome</keyword>
<dbReference type="PANTHER" id="PTHR42974">
    <property type="entry name" value="GLUTAMINE SYNTHETASE"/>
    <property type="match status" value="1"/>
</dbReference>
<dbReference type="InterPro" id="IPR008146">
    <property type="entry name" value="Gln_synth_cat_dom"/>
</dbReference>
<keyword evidence="3" id="KW-0812">Transmembrane</keyword>
<dbReference type="InterPro" id="IPR022147">
    <property type="entry name" value="GSIII_N"/>
</dbReference>
<keyword evidence="3" id="KW-1133">Transmembrane helix</keyword>
<dbReference type="PROSITE" id="PS51986">
    <property type="entry name" value="GS_BETA_GRASP"/>
    <property type="match status" value="1"/>
</dbReference>
<protein>
    <submittedName>
        <fullName evidence="6">Glutamine synthetase</fullName>
    </submittedName>
</protein>
<dbReference type="Proteomes" id="UP000192980">
    <property type="component" value="Unassembled WGS sequence"/>
</dbReference>
<evidence type="ECO:0000313" key="6">
    <source>
        <dbReference type="EMBL" id="SMG31319.1"/>
    </source>
</evidence>
<evidence type="ECO:0000313" key="7">
    <source>
        <dbReference type="Proteomes" id="UP000192980"/>
    </source>
</evidence>
<dbReference type="Gene3D" id="1.20.120.1560">
    <property type="match status" value="1"/>
</dbReference>
<feature type="transmembrane region" description="Helical" evidence="3">
    <location>
        <begin position="7"/>
        <end position="26"/>
    </location>
</feature>
<dbReference type="Pfam" id="PF00120">
    <property type="entry name" value="Gln-synt_C"/>
    <property type="match status" value="1"/>
</dbReference>
<keyword evidence="3" id="KW-0472">Membrane</keyword>
<dbReference type="PANTHER" id="PTHR42974:SF1">
    <property type="entry name" value="TYPE-3 GLUTAMINE SYNTHETASE"/>
    <property type="match status" value="1"/>
</dbReference>
<dbReference type="InterPro" id="IPR008147">
    <property type="entry name" value="Gln_synt_N"/>
</dbReference>
<reference evidence="6 7" key="1">
    <citation type="submission" date="2017-04" db="EMBL/GenBank/DDBJ databases">
        <authorList>
            <person name="Afonso C.L."/>
            <person name="Miller P.J."/>
            <person name="Scott M.A."/>
            <person name="Spackman E."/>
            <person name="Goraichik I."/>
            <person name="Dimitrov K.M."/>
            <person name="Suarez D.L."/>
            <person name="Swayne D.E."/>
        </authorList>
    </citation>
    <scope>NUCLEOTIDE SEQUENCE [LARGE SCALE GENOMIC DNA]</scope>
    <source>
        <strain evidence="6 7">DSM 22418</strain>
    </source>
</reference>
<dbReference type="Gene3D" id="3.30.590.10">
    <property type="entry name" value="Glutamine synthetase/guanido kinase, catalytic domain"/>
    <property type="match status" value="1"/>
</dbReference>
<sequence length="778" mass="87916">MLQNNKPFYILNITIPLFLHFVIDFLKINVILQNKTPINCITKLSLPRKMSSLRFKATESAGSRLLDEAEKVETLKATAIYAKNVFTIAKMKDYLSKSTYKELVQRIETGSQISREIAEHIAQAMKIWSIANGATHYTHWFQPLTGTTAEKHDAFFEPDDNGEAIEKFSGDSLVQQEPDASSFPNGGIRNTFEARGYTAWDPSSPAFIFETVAGKTLCIPTVFVSYTGESLDYKAPLLKATAAIDKAATEVAQYFDKSITKVNASLGIEQEYFLVDLSLYNARPDLQFTGRTLFGHMSAKGQQLEDHYFGAIPERVLAYMVDLENEALKLGIPLKTRHNEVAPSQFECAPMYEEMNLAIDHNQLLMNLMEQIAIRHHFKVLLHEKPYSGVNGSGKHNNWSLITNTGVNLLSPGKTPKNNLMFLTFFVNTIKAVFEYADLLRASIASHSNDHRLGANEAPPAIISIFLGSQLDEILDEVESARVAKKVKNDANLWHGIPKIPELKLDNTDRNRTSPFAFTGNKFEFRAVGSSANSAQPMTILNAIVAAQLIEFKNEVDKQIKKGTKKDLALLNVIRKYIKESKAIRFEGNGYSDEWAKEAETRGLSNIKSTPKALDIYVKDETIALFERLGIYNKRESEARHEILLENFYKKLQIEARIIGEVVTSQIAPACFVYQNELISNVKGLKDLGLAKEAYSSQLNLVERISKHTNIILEQAEAMRQARKTANNIDDIRERSISYDEVVKPYFDEIRYHVNKLEKIIDDAKWPLPKLRELLFLR</sequence>
<dbReference type="GO" id="GO:0006542">
    <property type="term" value="P:glutamine biosynthetic process"/>
    <property type="evidence" value="ECO:0007669"/>
    <property type="project" value="InterPro"/>
</dbReference>
<dbReference type="EMBL" id="FXAU01000003">
    <property type="protein sequence ID" value="SMG31319.1"/>
    <property type="molecule type" value="Genomic_DNA"/>
</dbReference>
<name>A0A1X7JTB1_9SPHI</name>
<proteinExistence type="inferred from homology"/>
<accession>A0A1X7JTB1</accession>
<feature type="domain" description="GS beta-grasp" evidence="4">
    <location>
        <begin position="135"/>
        <end position="228"/>
    </location>
</feature>
<dbReference type="PROSITE" id="PS51987">
    <property type="entry name" value="GS_CATALYTIC"/>
    <property type="match status" value="1"/>
</dbReference>